<protein>
    <submittedName>
        <fullName evidence="1">Uncharacterized protein</fullName>
    </submittedName>
</protein>
<reference evidence="1" key="1">
    <citation type="submission" date="2020-04" db="EMBL/GenBank/DDBJ databases">
        <title>A chromosome-scale assembly and high-density genetic map of the yellow drum (Nibea albiflora) genome.</title>
        <authorList>
            <person name="Xu D."/>
            <person name="Zhang W."/>
            <person name="Chen R."/>
            <person name="Tan P."/>
            <person name="Wang L."/>
            <person name="Song H."/>
            <person name="Tian L."/>
            <person name="Zhu Q."/>
            <person name="Wang B."/>
        </authorList>
    </citation>
    <scope>NUCLEOTIDE SEQUENCE</scope>
    <source>
        <strain evidence="1">ZJHYS-2018</strain>
    </source>
</reference>
<feature type="non-terminal residue" evidence="1">
    <location>
        <position position="81"/>
    </location>
</feature>
<keyword evidence="2" id="KW-1185">Reference proteome</keyword>
<evidence type="ECO:0000313" key="1">
    <source>
        <dbReference type="EMBL" id="KAG8010586.1"/>
    </source>
</evidence>
<accession>A0ACB7F8G2</accession>
<name>A0ACB7F8G2_NIBAL</name>
<organism evidence="1 2">
    <name type="scientific">Nibea albiflora</name>
    <name type="common">Yellow drum</name>
    <name type="synonym">Corvina albiflora</name>
    <dbReference type="NCBI Taxonomy" id="240163"/>
    <lineage>
        <taxon>Eukaryota</taxon>
        <taxon>Metazoa</taxon>
        <taxon>Chordata</taxon>
        <taxon>Craniata</taxon>
        <taxon>Vertebrata</taxon>
        <taxon>Euteleostomi</taxon>
        <taxon>Actinopterygii</taxon>
        <taxon>Neopterygii</taxon>
        <taxon>Teleostei</taxon>
        <taxon>Neoteleostei</taxon>
        <taxon>Acanthomorphata</taxon>
        <taxon>Eupercaria</taxon>
        <taxon>Sciaenidae</taxon>
        <taxon>Nibea</taxon>
    </lineage>
</organism>
<gene>
    <name evidence="1" type="ORF">GBF38_009710</name>
</gene>
<comment type="caution">
    <text evidence="1">The sequence shown here is derived from an EMBL/GenBank/DDBJ whole genome shotgun (WGS) entry which is preliminary data.</text>
</comment>
<sequence>MSPFMSAPYPADFKCNHESSCLLRSASDDSAVVSKLSRGTGICRCGVSQIAVERSLGGEIDEIGTRQSLCFSSTCRHYETV</sequence>
<proteinExistence type="predicted"/>
<evidence type="ECO:0000313" key="2">
    <source>
        <dbReference type="Proteomes" id="UP000805704"/>
    </source>
</evidence>
<dbReference type="Proteomes" id="UP000805704">
    <property type="component" value="Chromosome 15"/>
</dbReference>
<dbReference type="EMBL" id="CM024803">
    <property type="protein sequence ID" value="KAG8010586.1"/>
    <property type="molecule type" value="Genomic_DNA"/>
</dbReference>